<protein>
    <recommendedName>
        <fullName evidence="2">Chemotaxis methyl-accepting receptor HlyB-like 4HB MCP domain-containing protein</fullName>
    </recommendedName>
</protein>
<evidence type="ECO:0000256" key="1">
    <source>
        <dbReference type="SAM" id="Phobius"/>
    </source>
</evidence>
<keyword evidence="4" id="KW-1185">Reference proteome</keyword>
<keyword evidence="1" id="KW-0472">Membrane</keyword>
<keyword evidence="1" id="KW-1133">Transmembrane helix</keyword>
<dbReference type="Proteomes" id="UP000598271">
    <property type="component" value="Unassembled WGS sequence"/>
</dbReference>
<evidence type="ECO:0000259" key="2">
    <source>
        <dbReference type="Pfam" id="PF12729"/>
    </source>
</evidence>
<evidence type="ECO:0000313" key="3">
    <source>
        <dbReference type="EMBL" id="GHB67306.1"/>
    </source>
</evidence>
<accession>A0A8J3D3D4</accession>
<feature type="domain" description="Chemotaxis methyl-accepting receptor HlyB-like 4HB MCP" evidence="2">
    <location>
        <begin position="10"/>
        <end position="180"/>
    </location>
</feature>
<comment type="caution">
    <text evidence="3">The sequence shown here is derived from an EMBL/GenBank/DDBJ whole genome shotgun (WGS) entry which is preliminary data.</text>
</comment>
<reference evidence="3 4" key="1">
    <citation type="journal article" date="2014" name="Int. J. Syst. Evol. Microbiol.">
        <title>Complete genome sequence of Corynebacterium casei LMG S-19264T (=DSM 44701T), isolated from a smear-ripened cheese.</title>
        <authorList>
            <consortium name="US DOE Joint Genome Institute (JGI-PGF)"/>
            <person name="Walter F."/>
            <person name="Albersmeier A."/>
            <person name="Kalinowski J."/>
            <person name="Ruckert C."/>
        </authorList>
    </citation>
    <scope>NUCLEOTIDE SEQUENCE [LARGE SCALE GENOMIC DNA]</scope>
    <source>
        <strain evidence="3 4">KCTC 12866</strain>
    </source>
</reference>
<dbReference type="EMBL" id="BMXF01000002">
    <property type="protein sequence ID" value="GHB67306.1"/>
    <property type="molecule type" value="Genomic_DNA"/>
</dbReference>
<dbReference type="AlphaFoldDB" id="A0A8J3D3D4"/>
<gene>
    <name evidence="3" type="ORF">GCM10007390_20770</name>
</gene>
<keyword evidence="1" id="KW-0812">Transmembrane</keyword>
<sequence length="227" mass="25569">MKISLLVTQKVKVAALLLLVMVFVVLFSLRVDNRAHHMDEAVTTVYKDRLQPALIIVYLSENLHAKRILLDNYFGEYSRTPLAELKIQLSDYDTKNDKLVADFEHTILTRNEAAVLAEFKADLAANTRLERRVLQQAENEKRQLAAVLYNREGIKAFRKSIQNLHVLAQIQSETGQEIVQGSHRDAAGVSAITSLLIAVAVIIGILIQSLVHSARFLDRNPSKFNLN</sequence>
<feature type="transmembrane region" description="Helical" evidence="1">
    <location>
        <begin position="186"/>
        <end position="211"/>
    </location>
</feature>
<evidence type="ECO:0000313" key="4">
    <source>
        <dbReference type="Proteomes" id="UP000598271"/>
    </source>
</evidence>
<proteinExistence type="predicted"/>
<feature type="transmembrane region" description="Helical" evidence="1">
    <location>
        <begin position="12"/>
        <end position="29"/>
    </location>
</feature>
<dbReference type="InterPro" id="IPR024478">
    <property type="entry name" value="HlyB_4HB_MCP"/>
</dbReference>
<dbReference type="Pfam" id="PF12729">
    <property type="entry name" value="4HB_MCP_1"/>
    <property type="match status" value="1"/>
</dbReference>
<dbReference type="RefSeq" id="WP_189564382.1">
    <property type="nucleotide sequence ID" value="NZ_BMXF01000002.1"/>
</dbReference>
<name>A0A8J3D3D4_9BACT</name>
<organism evidence="3 4">
    <name type="scientific">Persicitalea jodogahamensis</name>
    <dbReference type="NCBI Taxonomy" id="402147"/>
    <lineage>
        <taxon>Bacteria</taxon>
        <taxon>Pseudomonadati</taxon>
        <taxon>Bacteroidota</taxon>
        <taxon>Cytophagia</taxon>
        <taxon>Cytophagales</taxon>
        <taxon>Spirosomataceae</taxon>
        <taxon>Persicitalea</taxon>
    </lineage>
</organism>